<dbReference type="Proteomes" id="UP000546464">
    <property type="component" value="Unassembled WGS sequence"/>
</dbReference>
<gene>
    <name evidence="2" type="ORF">H5P28_03015</name>
</gene>
<accession>A0A842H9Q4</accession>
<dbReference type="InterPro" id="IPR006626">
    <property type="entry name" value="PbH1"/>
</dbReference>
<dbReference type="SMART" id="SM00710">
    <property type="entry name" value="PbH1"/>
    <property type="match status" value="8"/>
</dbReference>
<dbReference type="InterPro" id="IPR007742">
    <property type="entry name" value="NosD_dom"/>
</dbReference>
<comment type="caution">
    <text evidence="2">The sequence shown here is derived from an EMBL/GenBank/DDBJ whole genome shotgun (WGS) entry which is preliminary data.</text>
</comment>
<dbReference type="RefSeq" id="WP_185674213.1">
    <property type="nucleotide sequence ID" value="NZ_JACHVB010000012.1"/>
</dbReference>
<name>A0A842H9Q4_9BACT</name>
<dbReference type="Pfam" id="PF05048">
    <property type="entry name" value="NosD"/>
    <property type="match status" value="1"/>
</dbReference>
<keyword evidence="3" id="KW-1185">Reference proteome</keyword>
<feature type="domain" description="Periplasmic copper-binding protein NosD beta helix" evidence="1">
    <location>
        <begin position="186"/>
        <end position="374"/>
    </location>
</feature>
<sequence length="405" mass="43076">MNKVIRSSFIFSVLSLFVFLGDELGAENSPSNDVPPGAGAILEPLADGGDATALIQNALREHGIVRLRDGAEFHLQSPIRLTSGQGLVGSAVLIPEFESKEINANLSAAIVIHGKNVLLDGLEIRKPFVDGSYGIGVMVSSGSENITLRNLEISRYSARYGILVLESSSIEITGCTIRDFMMNVAADMISDSPAGICIKRCNNGIVSNNRVFRIKNGPAGRASISPLKPQYGKQGYQSDNIFIGSSTGFAVTGNVLETSGEGIDLLLSSSCTVTGNVIRDIWFQGIKMLGASNCTISGNYISDCYQGIGLATHRTYDAECENNSITGNVIRNTGTPGSFGVAAPGRVRYGETAGIDINDTSKNNVIANNVIAITSPDAEMTSAIRKNDEYNLIKNNILPDEKEAQ</sequence>
<dbReference type="Gene3D" id="2.160.20.10">
    <property type="entry name" value="Single-stranded right-handed beta-helix, Pectin lyase-like"/>
    <property type="match status" value="1"/>
</dbReference>
<reference evidence="2 3" key="1">
    <citation type="submission" date="2020-07" db="EMBL/GenBank/DDBJ databases">
        <authorList>
            <person name="Feng X."/>
        </authorList>
    </citation>
    <scope>NUCLEOTIDE SEQUENCE [LARGE SCALE GENOMIC DNA]</scope>
    <source>
        <strain evidence="2 3">JCM31066</strain>
    </source>
</reference>
<evidence type="ECO:0000313" key="3">
    <source>
        <dbReference type="Proteomes" id="UP000546464"/>
    </source>
</evidence>
<dbReference type="InterPro" id="IPR012334">
    <property type="entry name" value="Pectin_lyas_fold"/>
</dbReference>
<dbReference type="SUPFAM" id="SSF51126">
    <property type="entry name" value="Pectin lyase-like"/>
    <property type="match status" value="1"/>
</dbReference>
<dbReference type="EMBL" id="JACHVB010000012">
    <property type="protein sequence ID" value="MBC2593223.1"/>
    <property type="molecule type" value="Genomic_DNA"/>
</dbReference>
<evidence type="ECO:0000259" key="1">
    <source>
        <dbReference type="Pfam" id="PF05048"/>
    </source>
</evidence>
<protein>
    <submittedName>
        <fullName evidence="2">Right-handed parallel beta-helix repeat-containing protein</fullName>
    </submittedName>
</protein>
<dbReference type="InterPro" id="IPR011050">
    <property type="entry name" value="Pectin_lyase_fold/virulence"/>
</dbReference>
<dbReference type="AlphaFoldDB" id="A0A842H9Q4"/>
<evidence type="ECO:0000313" key="2">
    <source>
        <dbReference type="EMBL" id="MBC2593223.1"/>
    </source>
</evidence>
<proteinExistence type="predicted"/>
<organism evidence="2 3">
    <name type="scientific">Ruficoccus amylovorans</name>
    <dbReference type="NCBI Taxonomy" id="1804625"/>
    <lineage>
        <taxon>Bacteria</taxon>
        <taxon>Pseudomonadati</taxon>
        <taxon>Verrucomicrobiota</taxon>
        <taxon>Opitutia</taxon>
        <taxon>Puniceicoccales</taxon>
        <taxon>Cerasicoccaceae</taxon>
        <taxon>Ruficoccus</taxon>
    </lineage>
</organism>